<reference evidence="7 8" key="1">
    <citation type="journal article" date="2016" name="Nat. Commun.">
        <title>Thousands of microbial genomes shed light on interconnected biogeochemical processes in an aquifer system.</title>
        <authorList>
            <person name="Anantharaman K."/>
            <person name="Brown C.T."/>
            <person name="Hug L.A."/>
            <person name="Sharon I."/>
            <person name="Castelle C.J."/>
            <person name="Probst A.J."/>
            <person name="Thomas B.C."/>
            <person name="Singh A."/>
            <person name="Wilkins M.J."/>
            <person name="Karaoz U."/>
            <person name="Brodie E.L."/>
            <person name="Williams K.H."/>
            <person name="Hubbard S.S."/>
            <person name="Banfield J.F."/>
        </authorList>
    </citation>
    <scope>NUCLEOTIDE SEQUENCE [LARGE SCALE GENOMIC DNA]</scope>
</reference>
<dbReference type="InterPro" id="IPR020574">
    <property type="entry name" value="Ribosomal_uS9_CS"/>
</dbReference>
<dbReference type="GO" id="GO:0015935">
    <property type="term" value="C:small ribosomal subunit"/>
    <property type="evidence" value="ECO:0007669"/>
    <property type="project" value="TreeGrafter"/>
</dbReference>
<dbReference type="Pfam" id="PF00380">
    <property type="entry name" value="Ribosomal_S9"/>
    <property type="match status" value="1"/>
</dbReference>
<evidence type="ECO:0000256" key="4">
    <source>
        <dbReference type="ARBA" id="ARBA00035259"/>
    </source>
</evidence>
<gene>
    <name evidence="5" type="primary">rpsI</name>
    <name evidence="7" type="ORF">A2257_00855</name>
</gene>
<dbReference type="InterPro" id="IPR023035">
    <property type="entry name" value="Ribosomal_uS9_bac/plastid"/>
</dbReference>
<evidence type="ECO:0000256" key="3">
    <source>
        <dbReference type="ARBA" id="ARBA00023274"/>
    </source>
</evidence>
<dbReference type="GO" id="GO:0006412">
    <property type="term" value="P:translation"/>
    <property type="evidence" value="ECO:0007669"/>
    <property type="project" value="UniProtKB-UniRule"/>
</dbReference>
<evidence type="ECO:0000256" key="2">
    <source>
        <dbReference type="ARBA" id="ARBA00022980"/>
    </source>
</evidence>
<evidence type="ECO:0000313" key="7">
    <source>
        <dbReference type="EMBL" id="OGF21349.1"/>
    </source>
</evidence>
<dbReference type="GO" id="GO:0003735">
    <property type="term" value="F:structural constituent of ribosome"/>
    <property type="evidence" value="ECO:0007669"/>
    <property type="project" value="InterPro"/>
</dbReference>
<dbReference type="PROSITE" id="PS00360">
    <property type="entry name" value="RIBOSOMAL_S9"/>
    <property type="match status" value="1"/>
</dbReference>
<sequence>MPLVEAPVEKKEIVEGVKRVYLYAIGRRKEAIATVKLFKNGKGEITVNKKKYTDYFRTFELEQIISAPLKSVGQADKVDVEARVSGGGLVGQAEAVRLGISRALVQLNINFKKNLRKAGFLTRDPRVKERKKYGLRRARRAPQWQKR</sequence>
<dbReference type="AlphaFoldDB" id="A0A1F5S3W2"/>
<dbReference type="Gene3D" id="3.30.230.10">
    <property type="match status" value="1"/>
</dbReference>
<dbReference type="Proteomes" id="UP000177407">
    <property type="component" value="Unassembled WGS sequence"/>
</dbReference>
<evidence type="ECO:0000256" key="5">
    <source>
        <dbReference type="HAMAP-Rule" id="MF_00532"/>
    </source>
</evidence>
<dbReference type="GO" id="GO:0005737">
    <property type="term" value="C:cytoplasm"/>
    <property type="evidence" value="ECO:0007669"/>
    <property type="project" value="UniProtKB-ARBA"/>
</dbReference>
<protein>
    <recommendedName>
        <fullName evidence="4 5">Small ribosomal subunit protein uS9</fullName>
    </recommendedName>
</protein>
<keyword evidence="2 5" id="KW-0689">Ribosomal protein</keyword>
<dbReference type="PANTHER" id="PTHR21569:SF1">
    <property type="entry name" value="SMALL RIBOSOMAL SUBUNIT PROTEIN US9M"/>
    <property type="match status" value="1"/>
</dbReference>
<dbReference type="GO" id="GO:0003723">
    <property type="term" value="F:RNA binding"/>
    <property type="evidence" value="ECO:0007669"/>
    <property type="project" value="TreeGrafter"/>
</dbReference>
<comment type="similarity">
    <text evidence="1 5 6">Belongs to the universal ribosomal protein uS9 family.</text>
</comment>
<accession>A0A1F5S3W2</accession>
<dbReference type="FunFam" id="3.30.230.10:FF:000001">
    <property type="entry name" value="30S ribosomal protein S9"/>
    <property type="match status" value="1"/>
</dbReference>
<evidence type="ECO:0000313" key="8">
    <source>
        <dbReference type="Proteomes" id="UP000177407"/>
    </source>
</evidence>
<dbReference type="InterPro" id="IPR020568">
    <property type="entry name" value="Ribosomal_Su5_D2-typ_SF"/>
</dbReference>
<dbReference type="InterPro" id="IPR014721">
    <property type="entry name" value="Ribsml_uS5_D2-typ_fold_subgr"/>
</dbReference>
<evidence type="ECO:0000256" key="1">
    <source>
        <dbReference type="ARBA" id="ARBA00005251"/>
    </source>
</evidence>
<evidence type="ECO:0000256" key="6">
    <source>
        <dbReference type="RuleBase" id="RU003815"/>
    </source>
</evidence>
<dbReference type="SUPFAM" id="SSF54211">
    <property type="entry name" value="Ribosomal protein S5 domain 2-like"/>
    <property type="match status" value="1"/>
</dbReference>
<keyword evidence="3 5" id="KW-0687">Ribonucleoprotein</keyword>
<comment type="caution">
    <text evidence="7">The sequence shown here is derived from an EMBL/GenBank/DDBJ whole genome shotgun (WGS) entry which is preliminary data.</text>
</comment>
<dbReference type="NCBIfam" id="NF001099">
    <property type="entry name" value="PRK00132.1"/>
    <property type="match status" value="1"/>
</dbReference>
<name>A0A1F5S3W2_9BACT</name>
<dbReference type="HAMAP" id="MF_00532_B">
    <property type="entry name" value="Ribosomal_uS9_B"/>
    <property type="match status" value="1"/>
</dbReference>
<proteinExistence type="inferred from homology"/>
<dbReference type="InterPro" id="IPR000754">
    <property type="entry name" value="Ribosomal_uS9"/>
</dbReference>
<organism evidence="7 8">
    <name type="scientific">Candidatus Falkowbacteria bacterium RIFOXYA2_FULL_38_12</name>
    <dbReference type="NCBI Taxonomy" id="1797993"/>
    <lineage>
        <taxon>Bacteria</taxon>
        <taxon>Candidatus Falkowiibacteriota</taxon>
    </lineage>
</organism>
<dbReference type="EMBL" id="MFGA01000008">
    <property type="protein sequence ID" value="OGF21349.1"/>
    <property type="molecule type" value="Genomic_DNA"/>
</dbReference>
<dbReference type="PANTHER" id="PTHR21569">
    <property type="entry name" value="RIBOSOMAL PROTEIN S9"/>
    <property type="match status" value="1"/>
</dbReference>